<protein>
    <submittedName>
        <fullName evidence="2">Helix-turn-helix transcriptional regulator</fullName>
    </submittedName>
</protein>
<evidence type="ECO:0000313" key="3">
    <source>
        <dbReference type="Proteomes" id="UP000514713"/>
    </source>
</evidence>
<name>A0A7D7QTU8_9NOSO</name>
<dbReference type="EMBL" id="CP054698">
    <property type="protein sequence ID" value="QMS89603.1"/>
    <property type="molecule type" value="Genomic_DNA"/>
</dbReference>
<dbReference type="Pfam" id="PF01381">
    <property type="entry name" value="HTH_3"/>
    <property type="match status" value="1"/>
</dbReference>
<dbReference type="KEGG" id="ned:HUN01_19205"/>
<proteinExistence type="predicted"/>
<dbReference type="GO" id="GO:0003677">
    <property type="term" value="F:DNA binding"/>
    <property type="evidence" value="ECO:0007669"/>
    <property type="project" value="InterPro"/>
</dbReference>
<dbReference type="Proteomes" id="UP000514713">
    <property type="component" value="Chromosome"/>
</dbReference>
<dbReference type="InterPro" id="IPR010982">
    <property type="entry name" value="Lambda_DNA-bd_dom_sf"/>
</dbReference>
<sequence length="85" mass="9865">MGGSIYSVRYKAFLTRLREARLEAGLTQIEVAQKLNQPQSYVSRCESGERRVDVVELTDFAMIYKKPLTYFVDFTTENENHLKLT</sequence>
<organism evidence="2 3">
    <name type="scientific">Nostoc edaphicum CCNP1411</name>
    <dbReference type="NCBI Taxonomy" id="1472755"/>
    <lineage>
        <taxon>Bacteria</taxon>
        <taxon>Bacillati</taxon>
        <taxon>Cyanobacteriota</taxon>
        <taxon>Cyanophyceae</taxon>
        <taxon>Nostocales</taxon>
        <taxon>Nostocaceae</taxon>
        <taxon>Nostoc</taxon>
    </lineage>
</organism>
<dbReference type="SMART" id="SM00530">
    <property type="entry name" value="HTH_XRE"/>
    <property type="match status" value="1"/>
</dbReference>
<keyword evidence="3" id="KW-1185">Reference proteome</keyword>
<dbReference type="PANTHER" id="PTHR43236:SF1">
    <property type="entry name" value="BLL7220 PROTEIN"/>
    <property type="match status" value="1"/>
</dbReference>
<dbReference type="CDD" id="cd00093">
    <property type="entry name" value="HTH_XRE"/>
    <property type="match status" value="1"/>
</dbReference>
<evidence type="ECO:0000259" key="1">
    <source>
        <dbReference type="PROSITE" id="PS50943"/>
    </source>
</evidence>
<feature type="domain" description="HTH cro/C1-type" evidence="1">
    <location>
        <begin position="17"/>
        <end position="71"/>
    </location>
</feature>
<evidence type="ECO:0000313" key="2">
    <source>
        <dbReference type="EMBL" id="QMS89603.1"/>
    </source>
</evidence>
<reference evidence="3" key="1">
    <citation type="submission" date="2020-06" db="EMBL/GenBank/DDBJ databases">
        <title>Nostoc edaphicum CCNP1411 genome.</title>
        <authorList>
            <person name="Fidor A."/>
            <person name="Grabski M."/>
            <person name="Gawor J."/>
            <person name="Gromadka R."/>
            <person name="Wegrzyn G."/>
            <person name="Mazur-Marzec H."/>
        </authorList>
    </citation>
    <scope>NUCLEOTIDE SEQUENCE [LARGE SCALE GENOMIC DNA]</scope>
    <source>
        <strain evidence="3">CCNP1411</strain>
    </source>
</reference>
<dbReference type="PANTHER" id="PTHR43236">
    <property type="entry name" value="ANTITOXIN HIGA1"/>
    <property type="match status" value="1"/>
</dbReference>
<gene>
    <name evidence="2" type="ORF">HUN01_19205</name>
</gene>
<dbReference type="AlphaFoldDB" id="A0A7D7QTU8"/>
<dbReference type="InterPro" id="IPR052345">
    <property type="entry name" value="Rad_response_metalloprotease"/>
</dbReference>
<accession>A0A7D7QTU8</accession>
<dbReference type="InterPro" id="IPR001387">
    <property type="entry name" value="Cro/C1-type_HTH"/>
</dbReference>
<dbReference type="RefSeq" id="WP_181927537.1">
    <property type="nucleotide sequence ID" value="NZ_CP054698.1"/>
</dbReference>
<dbReference type="Gene3D" id="1.10.260.40">
    <property type="entry name" value="lambda repressor-like DNA-binding domains"/>
    <property type="match status" value="1"/>
</dbReference>
<dbReference type="SUPFAM" id="SSF47413">
    <property type="entry name" value="lambda repressor-like DNA-binding domains"/>
    <property type="match status" value="1"/>
</dbReference>
<dbReference type="PROSITE" id="PS50943">
    <property type="entry name" value="HTH_CROC1"/>
    <property type="match status" value="1"/>
</dbReference>